<dbReference type="AlphaFoldDB" id="A0A336MUQ9"/>
<organism evidence="9">
    <name type="scientific">Culicoides sonorensis</name>
    <name type="common">Biting midge</name>
    <dbReference type="NCBI Taxonomy" id="179676"/>
    <lineage>
        <taxon>Eukaryota</taxon>
        <taxon>Metazoa</taxon>
        <taxon>Ecdysozoa</taxon>
        <taxon>Arthropoda</taxon>
        <taxon>Hexapoda</taxon>
        <taxon>Insecta</taxon>
        <taxon>Pterygota</taxon>
        <taxon>Neoptera</taxon>
        <taxon>Endopterygota</taxon>
        <taxon>Diptera</taxon>
        <taxon>Nematocera</taxon>
        <taxon>Chironomoidea</taxon>
        <taxon>Ceratopogonidae</taxon>
        <taxon>Ceratopogoninae</taxon>
        <taxon>Culicoides</taxon>
        <taxon>Monoculicoides</taxon>
    </lineage>
</organism>
<dbReference type="Gene3D" id="3.30.160.60">
    <property type="entry name" value="Classic Zinc Finger"/>
    <property type="match status" value="6"/>
</dbReference>
<accession>A0A336MUQ9</accession>
<evidence type="ECO:0000259" key="7">
    <source>
        <dbReference type="PROSITE" id="PS50157"/>
    </source>
</evidence>
<dbReference type="PANTHER" id="PTHR24379">
    <property type="entry name" value="KRAB AND ZINC FINGER DOMAIN-CONTAINING"/>
    <property type="match status" value="1"/>
</dbReference>
<dbReference type="SMART" id="SM00355">
    <property type="entry name" value="ZnF_C2H2"/>
    <property type="match status" value="13"/>
</dbReference>
<evidence type="ECO:0000256" key="5">
    <source>
        <dbReference type="PROSITE-ProRule" id="PRU00042"/>
    </source>
</evidence>
<evidence type="ECO:0000313" key="9">
    <source>
        <dbReference type="EMBL" id="SSX33241.1"/>
    </source>
</evidence>
<evidence type="ECO:0000256" key="4">
    <source>
        <dbReference type="ARBA" id="ARBA00022833"/>
    </source>
</evidence>
<sequence length="742" mass="86730">MTQEINIVLTRNGNNYEHSAIVSSEDLDRLEIDREKQKISGKDACTLSSECKNCNDLIVVNVYWYEDETVQKYLKQVEVCLDPIPIVNVKDEPLSESDSDASNNEYSQDDASQSTIENKCIKKQKIETHDIEYTHYPGIDYLLPVGLTIPPIDNIKPPYFEEVKQNDGSVIYVEKKRKKCPVRVTNYDPRSKICDICGHEVPNLEVMTAHRRGHMFFKYTDVNCAGCGFYAGPDPSIKLCHSLFCTKKDNIQGLVCTECDFKAQDYKKLRHHMKKKHRGYNPMPDTNRNNEVECDLCGAVSVDQYALNYHQKYKCPMLETHNTRIKDRIDEYLKMLDLPSTVELPNVYKIKGKHSKMYDQKDGTKVFVSRGMNYLEIMNFDPRRERCELCGKSHMLKKSEVVEHRLKTHFFPNEHDTTCPACGKLCRTDEEKLAHSHFCPKKDKIRVNYCEKCEIQYPRYSVYAKHLMRIHDGEGLVRHFMCHFCSATYDTARELQRHVIRHTDPRPFKCNHCKEDYKGKLGLQEHLVKIHFPHEAKHICNICDPPVLFSVHKTYKSHLNIVHLNPKERESCRICGIFIRKAGMETHIMRQHTEHSKKEKFPCLVCGKVFASRNNVNSHSKSHLPEHERQYKCKFCERRFNKQSTCIEHERFHTGEKPFKCETCGKAYARSQTLKDHKREHTGEGYKCSVCARMFTDRGNFRHHMKQHENQLGIKLTLNNEDRRLIKLRVITEEQALRGQSN</sequence>
<dbReference type="PROSITE" id="PS00028">
    <property type="entry name" value="ZINC_FINGER_C2H2_1"/>
    <property type="match status" value="7"/>
</dbReference>
<dbReference type="FunFam" id="3.30.160.60:FF:002343">
    <property type="entry name" value="Zinc finger protein 33A"/>
    <property type="match status" value="1"/>
</dbReference>
<dbReference type="GO" id="GO:0005634">
    <property type="term" value="C:nucleus"/>
    <property type="evidence" value="ECO:0007669"/>
    <property type="project" value="TreeGrafter"/>
</dbReference>
<feature type="domain" description="C2H2-type" evidence="7">
    <location>
        <begin position="631"/>
        <end position="658"/>
    </location>
</feature>
<feature type="domain" description="C2H2-type" evidence="7">
    <location>
        <begin position="601"/>
        <end position="628"/>
    </location>
</feature>
<feature type="domain" description="C2H2-type" evidence="7">
    <location>
        <begin position="659"/>
        <end position="686"/>
    </location>
</feature>
<evidence type="ECO:0000313" key="8">
    <source>
        <dbReference type="EMBL" id="SSX13820.1"/>
    </source>
</evidence>
<dbReference type="InterPro" id="IPR013087">
    <property type="entry name" value="Znf_C2H2_type"/>
</dbReference>
<dbReference type="PANTHER" id="PTHR24379:SF127">
    <property type="entry name" value="BLOODY FINGERS-RELATED"/>
    <property type="match status" value="1"/>
</dbReference>
<dbReference type="GO" id="GO:0008270">
    <property type="term" value="F:zinc ion binding"/>
    <property type="evidence" value="ECO:0007669"/>
    <property type="project" value="UniProtKB-KW"/>
</dbReference>
<reference evidence="9" key="2">
    <citation type="submission" date="2018-07" db="EMBL/GenBank/DDBJ databases">
        <authorList>
            <person name="Quirk P.G."/>
            <person name="Krulwich T.A."/>
        </authorList>
    </citation>
    <scope>NUCLEOTIDE SEQUENCE</scope>
</reference>
<feature type="domain" description="C2H2-type" evidence="7">
    <location>
        <begin position="480"/>
        <end position="507"/>
    </location>
</feature>
<evidence type="ECO:0000256" key="1">
    <source>
        <dbReference type="ARBA" id="ARBA00022723"/>
    </source>
</evidence>
<proteinExistence type="predicted"/>
<dbReference type="Pfam" id="PF00096">
    <property type="entry name" value="zf-C2H2"/>
    <property type="match status" value="3"/>
</dbReference>
<dbReference type="GO" id="GO:0000981">
    <property type="term" value="F:DNA-binding transcription factor activity, RNA polymerase II-specific"/>
    <property type="evidence" value="ECO:0007669"/>
    <property type="project" value="TreeGrafter"/>
</dbReference>
<name>A0A336MUQ9_CULSO</name>
<dbReference type="EMBL" id="UFQS01002343">
    <property type="protein sequence ID" value="SSX13820.1"/>
    <property type="molecule type" value="Genomic_DNA"/>
</dbReference>
<evidence type="ECO:0000256" key="2">
    <source>
        <dbReference type="ARBA" id="ARBA00022737"/>
    </source>
</evidence>
<keyword evidence="4" id="KW-0862">Zinc</keyword>
<reference evidence="8" key="1">
    <citation type="submission" date="2018-04" db="EMBL/GenBank/DDBJ databases">
        <authorList>
            <person name="Go L.Y."/>
            <person name="Mitchell J.A."/>
        </authorList>
    </citation>
    <scope>NUCLEOTIDE SEQUENCE</scope>
    <source>
        <tissue evidence="8">Whole organism</tissue>
    </source>
</reference>
<dbReference type="GO" id="GO:0000977">
    <property type="term" value="F:RNA polymerase II transcription regulatory region sequence-specific DNA binding"/>
    <property type="evidence" value="ECO:0007669"/>
    <property type="project" value="TreeGrafter"/>
</dbReference>
<dbReference type="PROSITE" id="PS50157">
    <property type="entry name" value="ZINC_FINGER_C2H2_2"/>
    <property type="match status" value="7"/>
</dbReference>
<gene>
    <name evidence="9" type="primary">CSON006160</name>
</gene>
<evidence type="ECO:0000256" key="3">
    <source>
        <dbReference type="ARBA" id="ARBA00022771"/>
    </source>
</evidence>
<feature type="domain" description="C2H2-type" evidence="7">
    <location>
        <begin position="508"/>
        <end position="536"/>
    </location>
</feature>
<keyword evidence="3 5" id="KW-0863">Zinc-finger</keyword>
<dbReference type="InterPro" id="IPR036236">
    <property type="entry name" value="Znf_C2H2_sf"/>
</dbReference>
<dbReference type="EMBL" id="UFQT01002343">
    <property type="protein sequence ID" value="SSX33241.1"/>
    <property type="molecule type" value="Genomic_DNA"/>
</dbReference>
<feature type="domain" description="C2H2-type" evidence="7">
    <location>
        <begin position="254"/>
        <end position="282"/>
    </location>
</feature>
<feature type="domain" description="C2H2-type" evidence="7">
    <location>
        <begin position="686"/>
        <end position="713"/>
    </location>
</feature>
<protein>
    <submittedName>
        <fullName evidence="9">CSON006160 protein</fullName>
    </submittedName>
</protein>
<keyword evidence="2" id="KW-0677">Repeat</keyword>
<dbReference type="SUPFAM" id="SSF57667">
    <property type="entry name" value="beta-beta-alpha zinc fingers"/>
    <property type="match status" value="4"/>
</dbReference>
<feature type="region of interest" description="Disordered" evidence="6">
    <location>
        <begin position="91"/>
        <end position="115"/>
    </location>
</feature>
<feature type="compositionally biased region" description="Polar residues" evidence="6">
    <location>
        <begin position="100"/>
        <end position="115"/>
    </location>
</feature>
<evidence type="ECO:0000256" key="6">
    <source>
        <dbReference type="SAM" id="MobiDB-lite"/>
    </source>
</evidence>
<dbReference type="VEuPathDB" id="VectorBase:CSON006160"/>
<keyword evidence="1" id="KW-0479">Metal-binding</keyword>